<dbReference type="RefSeq" id="WP_104358074.1">
    <property type="nucleotide sequence ID" value="NZ_CP064338.1"/>
</dbReference>
<evidence type="ECO:0000313" key="1">
    <source>
        <dbReference type="EMBL" id="PPE69341.1"/>
    </source>
</evidence>
<organism evidence="1 2">
    <name type="scientific">Caldimonas thermodepolymerans</name>
    <dbReference type="NCBI Taxonomy" id="215580"/>
    <lineage>
        <taxon>Bacteria</taxon>
        <taxon>Pseudomonadati</taxon>
        <taxon>Pseudomonadota</taxon>
        <taxon>Betaproteobacteria</taxon>
        <taxon>Burkholderiales</taxon>
        <taxon>Sphaerotilaceae</taxon>
        <taxon>Caldimonas</taxon>
    </lineage>
</organism>
<proteinExistence type="predicted"/>
<name>A0A2S5T2X1_9BURK</name>
<accession>A0A2S5T2X1</accession>
<dbReference type="InterPro" id="IPR013424">
    <property type="entry name" value="Ice-binding_C"/>
</dbReference>
<dbReference type="Proteomes" id="UP000239406">
    <property type="component" value="Unassembled WGS sequence"/>
</dbReference>
<evidence type="ECO:0008006" key="3">
    <source>
        <dbReference type="Google" id="ProtNLM"/>
    </source>
</evidence>
<evidence type="ECO:0000313" key="2">
    <source>
        <dbReference type="Proteomes" id="UP000239406"/>
    </source>
</evidence>
<dbReference type="NCBIfam" id="TIGR02595">
    <property type="entry name" value="PEP_CTERM"/>
    <property type="match status" value="1"/>
</dbReference>
<sequence length="736" mass="77040">MRTLRWDAGRFSPDLFADPPSQLVVTGQAVLGPGGDQYLGGNQSSLTLCGRTQWLDGVSQLGTDGTLTIGATGRFEDHADSGDHRLHVGGTWRNDGTYVKTGQATTSFDMPFGGAAFQNHGRFLVNQGRVSINGAPSGSWSNTGTLEVADGAVLDVSVFRYPAIEQSGTVRIRGEASFSVLWSGMHSTGRWHVGPSGALTFINDAIDERSMPVVFDGGSVHNDGRLVFSGGITQLVNGAAIVGHGLVELDGAAVLESQAPLQARELRTGGAHQLDPFFPPSWGGISAPQLRVTTLDWDTATLDVPGQISVTGEARLHGGPQWFNWDGSGPAVPAYRKVVNGTLLLGGRTTWSGETDLVGSGRIRTQAGREFIDETAQELPDDFDTTRPVELGVAVFEHHGTYLKTGAGAVNVTGHFDNRGVVRTQGSGRLIFSGGLDQRGTLDAQGARIDVLGPLAQWSPAERRLGGGRYVMRDQAIGLDLGAPEGIAHNAARIELHGQEARLLNVHGGTDRPALANLALNTGTVRLGGGASLGTDVSLQNRGTLAVGEGSALEVGGDYRQLGTAARTWVDGVLQADLIEFAGGVWSAGADLDLVGSASLLTGEVRLGASRLAVDIASLGLYDTVAIAGSVLLGGTLYADFDDASLAEGLYRVLTAAGGLSGSFSVLTNLDPGLYAVDALYGDHHVDLQVTRLLPSETGAGLGDLPTAPVPEPQTYALMAAGGALLWWRLRRRRDA</sequence>
<keyword evidence="2" id="KW-1185">Reference proteome</keyword>
<protein>
    <recommendedName>
        <fullName evidence="3">PEP-CTERM protein-sorting domain-containing protein</fullName>
    </recommendedName>
</protein>
<comment type="caution">
    <text evidence="1">The sequence shown here is derived from an EMBL/GenBank/DDBJ whole genome shotgun (WGS) entry which is preliminary data.</text>
</comment>
<reference evidence="1 2" key="1">
    <citation type="submission" date="2018-02" db="EMBL/GenBank/DDBJ databases">
        <title>Reclassifiation of [Polyangium] brachysporum DSM 7029 as Guopingzhaonella breviflexa gen. nov., sp. nov., a member of the family Comamonadaceae.</title>
        <authorList>
            <person name="Tang B."/>
        </authorList>
    </citation>
    <scope>NUCLEOTIDE SEQUENCE [LARGE SCALE GENOMIC DNA]</scope>
    <source>
        <strain evidence="1 2">DSM 15344</strain>
    </source>
</reference>
<dbReference type="AlphaFoldDB" id="A0A2S5T2X1"/>
<dbReference type="EMBL" id="PSNY01000013">
    <property type="protein sequence ID" value="PPE69341.1"/>
    <property type="molecule type" value="Genomic_DNA"/>
</dbReference>
<gene>
    <name evidence="1" type="ORF">C1702_12660</name>
</gene>